<name>A0A1F6D2Q2_HANXR</name>
<proteinExistence type="predicted"/>
<dbReference type="Proteomes" id="UP000178606">
    <property type="component" value="Unassembled WGS sequence"/>
</dbReference>
<comment type="caution">
    <text evidence="1">The sequence shown here is derived from an EMBL/GenBank/DDBJ whole genome shotgun (WGS) entry which is preliminary data.</text>
</comment>
<protein>
    <submittedName>
        <fullName evidence="1">Uncharacterized protein</fullName>
    </submittedName>
</protein>
<sequence>MSDTQRPAGWAATPEGVTGYVLAQTDPYRTGFPVRAVGKSRIGVGRFPLPKARRFELMAVRYDEA</sequence>
<evidence type="ECO:0000313" key="2">
    <source>
        <dbReference type="Proteomes" id="UP000178606"/>
    </source>
</evidence>
<accession>A0A1F6D2Q2</accession>
<gene>
    <name evidence="1" type="ORF">A3F84_20615</name>
</gene>
<dbReference type="AlphaFoldDB" id="A0A1F6D2Q2"/>
<reference evidence="1 2" key="1">
    <citation type="journal article" date="2016" name="Nat. Commun.">
        <title>Thousands of microbial genomes shed light on interconnected biogeochemical processes in an aquifer system.</title>
        <authorList>
            <person name="Anantharaman K."/>
            <person name="Brown C.T."/>
            <person name="Hug L.A."/>
            <person name="Sharon I."/>
            <person name="Castelle C.J."/>
            <person name="Probst A.J."/>
            <person name="Thomas B.C."/>
            <person name="Singh A."/>
            <person name="Wilkins M.J."/>
            <person name="Karaoz U."/>
            <person name="Brodie E.L."/>
            <person name="Williams K.H."/>
            <person name="Hubbard S.S."/>
            <person name="Banfield J.F."/>
        </authorList>
    </citation>
    <scope>NUCLEOTIDE SEQUENCE [LARGE SCALE GENOMIC DNA]</scope>
    <source>
        <strain evidence="2">RIFCSPLOWO2_12_FULL_64_10</strain>
    </source>
</reference>
<organism evidence="1 2">
    <name type="scientific">Handelsmanbacteria sp. (strain RIFCSPLOWO2_12_FULL_64_10)</name>
    <dbReference type="NCBI Taxonomy" id="1817868"/>
    <lineage>
        <taxon>Bacteria</taxon>
        <taxon>Candidatus Handelsmaniibacteriota</taxon>
    </lineage>
</organism>
<dbReference type="EMBL" id="MFKF01000069">
    <property type="protein sequence ID" value="OGG55581.1"/>
    <property type="molecule type" value="Genomic_DNA"/>
</dbReference>
<evidence type="ECO:0000313" key="1">
    <source>
        <dbReference type="EMBL" id="OGG55581.1"/>
    </source>
</evidence>